<dbReference type="PANTHER" id="PTHR24028:SF146">
    <property type="entry name" value="CADHERIN 96CB, ISOFORM D-RELATED"/>
    <property type="match status" value="1"/>
</dbReference>
<dbReference type="PROSITE" id="PS50268">
    <property type="entry name" value="CADHERIN_2"/>
    <property type="match status" value="5"/>
</dbReference>
<evidence type="ECO:0000256" key="12">
    <source>
        <dbReference type="SAM" id="Phobius"/>
    </source>
</evidence>
<accession>A0A8E0VF24</accession>
<name>A0A8E0VF24_9TREM</name>
<evidence type="ECO:0000256" key="4">
    <source>
        <dbReference type="ARBA" id="ARBA00022729"/>
    </source>
</evidence>
<keyword evidence="8 12" id="KW-1133">Transmembrane helix</keyword>
<dbReference type="GO" id="GO:0007156">
    <property type="term" value="P:homophilic cell adhesion via plasma membrane adhesion molecules"/>
    <property type="evidence" value="ECO:0007669"/>
    <property type="project" value="InterPro"/>
</dbReference>
<evidence type="ECO:0000256" key="11">
    <source>
        <dbReference type="PROSITE-ProRule" id="PRU00043"/>
    </source>
</evidence>
<feature type="domain" description="Cadherin" evidence="14">
    <location>
        <begin position="192"/>
        <end position="311"/>
    </location>
</feature>
<evidence type="ECO:0000256" key="5">
    <source>
        <dbReference type="ARBA" id="ARBA00022737"/>
    </source>
</evidence>
<keyword evidence="2" id="KW-1003">Cell membrane</keyword>
<evidence type="ECO:0000313" key="15">
    <source>
        <dbReference type="EMBL" id="KAA0184682.1"/>
    </source>
</evidence>
<feature type="domain" description="Cadherin" evidence="14">
    <location>
        <begin position="719"/>
        <end position="824"/>
    </location>
</feature>
<dbReference type="Pfam" id="PF08266">
    <property type="entry name" value="Cadherin_2"/>
    <property type="match status" value="1"/>
</dbReference>
<evidence type="ECO:0000256" key="7">
    <source>
        <dbReference type="ARBA" id="ARBA00022889"/>
    </source>
</evidence>
<keyword evidence="4 13" id="KW-0732">Signal</keyword>
<feature type="chain" id="PRO_5034649527" description="Cadherin domain-containing protein" evidence="13">
    <location>
        <begin position="25"/>
        <end position="1174"/>
    </location>
</feature>
<dbReference type="OrthoDB" id="6252479at2759"/>
<dbReference type="InterPro" id="IPR015919">
    <property type="entry name" value="Cadherin-like_sf"/>
</dbReference>
<dbReference type="SMART" id="SM00112">
    <property type="entry name" value="CA"/>
    <property type="match status" value="4"/>
</dbReference>
<protein>
    <recommendedName>
        <fullName evidence="14">Cadherin domain-containing protein</fullName>
    </recommendedName>
</protein>
<keyword evidence="5" id="KW-0677">Repeat</keyword>
<evidence type="ECO:0000256" key="2">
    <source>
        <dbReference type="ARBA" id="ARBA00022475"/>
    </source>
</evidence>
<dbReference type="Pfam" id="PF00028">
    <property type="entry name" value="Cadherin"/>
    <property type="match status" value="1"/>
</dbReference>
<dbReference type="InterPro" id="IPR002126">
    <property type="entry name" value="Cadherin-like_dom"/>
</dbReference>
<evidence type="ECO:0000256" key="6">
    <source>
        <dbReference type="ARBA" id="ARBA00022837"/>
    </source>
</evidence>
<dbReference type="GO" id="GO:0005886">
    <property type="term" value="C:plasma membrane"/>
    <property type="evidence" value="ECO:0007669"/>
    <property type="project" value="UniProtKB-SubCell"/>
</dbReference>
<dbReference type="FunFam" id="2.60.40.60:FF:000004">
    <property type="entry name" value="Protocadherin 1 gamma 2"/>
    <property type="match status" value="1"/>
</dbReference>
<evidence type="ECO:0000256" key="10">
    <source>
        <dbReference type="ARBA" id="ARBA00023180"/>
    </source>
</evidence>
<dbReference type="InterPro" id="IPR020894">
    <property type="entry name" value="Cadherin_CS"/>
</dbReference>
<dbReference type="InterPro" id="IPR050174">
    <property type="entry name" value="Protocadherin/Cadherin-CA"/>
</dbReference>
<keyword evidence="3 12" id="KW-0812">Transmembrane</keyword>
<keyword evidence="6 11" id="KW-0106">Calcium</keyword>
<dbReference type="EMBL" id="LUCM01010975">
    <property type="protein sequence ID" value="KAA0184682.1"/>
    <property type="molecule type" value="Genomic_DNA"/>
</dbReference>
<keyword evidence="9 12" id="KW-0472">Membrane</keyword>
<evidence type="ECO:0000256" key="13">
    <source>
        <dbReference type="SAM" id="SignalP"/>
    </source>
</evidence>
<dbReference type="InterPro" id="IPR013164">
    <property type="entry name" value="Cadherin_N"/>
</dbReference>
<comment type="subcellular location">
    <subcellularLocation>
        <location evidence="1">Cell membrane</location>
        <topology evidence="1">Single-pass type I membrane protein</topology>
    </subcellularLocation>
</comment>
<comment type="caution">
    <text evidence="15">The sequence shown here is derived from an EMBL/GenBank/DDBJ whole genome shotgun (WGS) entry which is preliminary data.</text>
</comment>
<dbReference type="SUPFAM" id="SSF49313">
    <property type="entry name" value="Cadherin-like"/>
    <property type="match status" value="4"/>
</dbReference>
<keyword evidence="7" id="KW-0130">Cell adhesion</keyword>
<evidence type="ECO:0000256" key="9">
    <source>
        <dbReference type="ARBA" id="ARBA00023136"/>
    </source>
</evidence>
<dbReference type="Proteomes" id="UP000728185">
    <property type="component" value="Unassembled WGS sequence"/>
</dbReference>
<proteinExistence type="predicted"/>
<dbReference type="CDD" id="cd11304">
    <property type="entry name" value="Cadherin_repeat"/>
    <property type="match status" value="4"/>
</dbReference>
<feature type="domain" description="Cadherin" evidence="14">
    <location>
        <begin position="25"/>
        <end position="184"/>
    </location>
</feature>
<dbReference type="GO" id="GO:0005509">
    <property type="term" value="F:calcium ion binding"/>
    <property type="evidence" value="ECO:0007669"/>
    <property type="project" value="UniProtKB-UniRule"/>
</dbReference>
<feature type="domain" description="Cadherin" evidence="14">
    <location>
        <begin position="315"/>
        <end position="423"/>
    </location>
</feature>
<gene>
    <name evidence="15" type="ORF">FBUS_08615</name>
</gene>
<dbReference type="PROSITE" id="PS00232">
    <property type="entry name" value="CADHERIN_1"/>
    <property type="match status" value="3"/>
</dbReference>
<sequence>MELQITPFFLSSLYFPVFLVLANSLPPKLTYMVKEEVPVHTFIGNILIDIQFPEQQQMNNHSKLRTDSLNLYELSVNGANLFVLDSETADLHTAARIDREAICPRSHVWPPGGRDSMPGSGNQLTLSVMRMMMLMTPANITNIARVEKCALEFAVVRKLRGSAEEQWVSLTIEIEDVDDNGPIFLELSDPDWSGSYNIWIGEDVIVGYQYPLPMAFDADTGHNALINYKLKQERNKSGEQTAFELDLSLTKNATCNDLPALRVQRPLDYEVRKEYTMELLACPSTENTSLNCSRLPIRVLIRDVNDNTPQLVYPSQSVHEMTVSESVSVGTILLKVEASDADDGEAGRLSFTLQTVGTVKNATQWITIDPSTGELRLARTISAHETRTIRVLIIISDNGTPKKSNQIMLVIHISDTNNHAPHIIVKKVGCNHEENQTNELTIDESIESQSHVGLVFVSDADLDQNGIVDCWAETMDNEIQKLFGIELKLVETGKMYDQYVYMIQANRFTQASSIRSLTTRPDRIEREIPFSTIIIICADKGKPYPLTSSIKLTVHVVERSGHELCFEQKSYSLQLVETNRVQEQLLRVQLQEINVRANFYLRPTSEENARPCEQFHLDPLNGALSIPNGIDREVAEKFECLIVAKEELHIKSSGQRQLDPDASRTRRTAQAKLSVRVADVNDNAPSVIPSLMVSGFSVVEWDSHLFENVHTVISYPFLIGTIIARDPDAGENGTITYQLQEVTIEQADQQVHNDGQIQLPRFDIQPHSGQVTLERDQHMLIDRESVQSYQLRVLLEDRGHVLKRSVITNLPIFVIDLNDNAPEWMPHSISPDDPGPKTEQANSAETAMGTGGIRSVTKLGLLPAPRLLQITWRKDPATTGGNEWLAELHATDRDLGENARLTFYKLDPNRLSIRVRGHVMDLPNEALEIYSDGTMKLLSTFLNPNWLYMSGVLVQDNGNSRKLQTLGYFYVNLSNISSTTDETQDRQVRLSQLLRQNADRVTNQQEDLTNEPTVFTEKFKLIFTILFCSGFVAILTCGVVCCLVTRHYRIDRSSEIASVRDHTMHPSLGLGRTYNLGGQYSVVDTLDQDTQKNGFTTDKNSLHRLPCCGSDSHYLGDKRDTFCPLPFESGVDRCRIQIGENSVVPAGYELSYPLHATGNFDLENTMLRITTKDV</sequence>
<feature type="transmembrane region" description="Helical" evidence="12">
    <location>
        <begin position="1021"/>
        <end position="1044"/>
    </location>
</feature>
<evidence type="ECO:0000256" key="3">
    <source>
        <dbReference type="ARBA" id="ARBA00022692"/>
    </source>
</evidence>
<evidence type="ECO:0000256" key="1">
    <source>
        <dbReference type="ARBA" id="ARBA00004251"/>
    </source>
</evidence>
<dbReference type="PRINTS" id="PR00205">
    <property type="entry name" value="CADHERIN"/>
</dbReference>
<evidence type="ECO:0000259" key="14">
    <source>
        <dbReference type="PROSITE" id="PS50268"/>
    </source>
</evidence>
<dbReference type="AlphaFoldDB" id="A0A8E0VF24"/>
<reference evidence="15" key="1">
    <citation type="submission" date="2019-05" db="EMBL/GenBank/DDBJ databases">
        <title>Annotation for the trematode Fasciolopsis buski.</title>
        <authorList>
            <person name="Choi Y.-J."/>
        </authorList>
    </citation>
    <scope>NUCLEOTIDE SEQUENCE</scope>
    <source>
        <strain evidence="15">HT</strain>
        <tissue evidence="15">Whole worm</tissue>
    </source>
</reference>
<feature type="signal peptide" evidence="13">
    <location>
        <begin position="1"/>
        <end position="24"/>
    </location>
</feature>
<feature type="domain" description="Cadherin" evidence="14">
    <location>
        <begin position="567"/>
        <end position="687"/>
    </location>
</feature>
<keyword evidence="10" id="KW-0325">Glycoprotein</keyword>
<organism evidence="15 16">
    <name type="scientific">Fasciolopsis buskii</name>
    <dbReference type="NCBI Taxonomy" id="27845"/>
    <lineage>
        <taxon>Eukaryota</taxon>
        <taxon>Metazoa</taxon>
        <taxon>Spiralia</taxon>
        <taxon>Lophotrochozoa</taxon>
        <taxon>Platyhelminthes</taxon>
        <taxon>Trematoda</taxon>
        <taxon>Digenea</taxon>
        <taxon>Plagiorchiida</taxon>
        <taxon>Echinostomata</taxon>
        <taxon>Echinostomatoidea</taxon>
        <taxon>Fasciolidae</taxon>
        <taxon>Fasciolopsis</taxon>
    </lineage>
</organism>
<dbReference type="PANTHER" id="PTHR24028">
    <property type="entry name" value="CADHERIN-87A"/>
    <property type="match status" value="1"/>
</dbReference>
<evidence type="ECO:0000256" key="8">
    <source>
        <dbReference type="ARBA" id="ARBA00022989"/>
    </source>
</evidence>
<evidence type="ECO:0000313" key="16">
    <source>
        <dbReference type="Proteomes" id="UP000728185"/>
    </source>
</evidence>
<dbReference type="Gene3D" id="2.60.40.60">
    <property type="entry name" value="Cadherins"/>
    <property type="match status" value="6"/>
</dbReference>
<keyword evidence="16" id="KW-1185">Reference proteome</keyword>